<dbReference type="GO" id="GO:0006270">
    <property type="term" value="P:DNA replication initiation"/>
    <property type="evidence" value="ECO:0007669"/>
    <property type="project" value="UniProtKB-UniRule"/>
</dbReference>
<protein>
    <recommendedName>
        <fullName evidence="7">Cell division control protein</fullName>
    </recommendedName>
</protein>
<dbReference type="PANTHER" id="PTHR10763:SF26">
    <property type="entry name" value="CELL DIVISION CONTROL PROTEIN 6 HOMOLOG"/>
    <property type="match status" value="1"/>
</dbReference>
<evidence type="ECO:0000256" key="8">
    <source>
        <dbReference type="SAM" id="MobiDB-lite"/>
    </source>
</evidence>
<dbReference type="InterPro" id="IPR015163">
    <property type="entry name" value="Cdc6_C"/>
</dbReference>
<accession>A0AA39FL91</accession>
<dbReference type="InterPro" id="IPR036388">
    <property type="entry name" value="WH-like_DNA-bd_sf"/>
</dbReference>
<evidence type="ECO:0000256" key="3">
    <source>
        <dbReference type="ARBA" id="ARBA00022618"/>
    </source>
</evidence>
<dbReference type="Gene3D" id="1.10.8.60">
    <property type="match status" value="1"/>
</dbReference>
<dbReference type="InterPro" id="IPR016314">
    <property type="entry name" value="Cdc6/18"/>
</dbReference>
<feature type="compositionally biased region" description="Polar residues" evidence="8">
    <location>
        <begin position="394"/>
        <end position="404"/>
    </location>
</feature>
<dbReference type="GO" id="GO:0033314">
    <property type="term" value="P:mitotic DNA replication checkpoint signaling"/>
    <property type="evidence" value="ECO:0007669"/>
    <property type="project" value="TreeGrafter"/>
</dbReference>
<dbReference type="SUPFAM" id="SSF46785">
    <property type="entry name" value="Winged helix' DNA-binding domain"/>
    <property type="match status" value="1"/>
</dbReference>
<dbReference type="GO" id="GO:0005634">
    <property type="term" value="C:nucleus"/>
    <property type="evidence" value="ECO:0007669"/>
    <property type="project" value="UniProtKB-SubCell"/>
</dbReference>
<dbReference type="GO" id="GO:0051301">
    <property type="term" value="P:cell division"/>
    <property type="evidence" value="ECO:0007669"/>
    <property type="project" value="UniProtKB-UniRule"/>
</dbReference>
<dbReference type="Gene3D" id="3.40.50.300">
    <property type="entry name" value="P-loop containing nucleotide triphosphate hydrolases"/>
    <property type="match status" value="1"/>
</dbReference>
<dbReference type="Pfam" id="PF22606">
    <property type="entry name" value="Cdc6-ORC-like_ATPase_lid"/>
    <property type="match status" value="1"/>
</dbReference>
<dbReference type="Pfam" id="PF00004">
    <property type="entry name" value="AAA"/>
    <property type="match status" value="1"/>
</dbReference>
<dbReference type="CDD" id="cd00009">
    <property type="entry name" value="AAA"/>
    <property type="match status" value="1"/>
</dbReference>
<reference evidence="11" key="2">
    <citation type="submission" date="2023-03" db="EMBL/GenBank/DDBJ databases">
        <authorList>
            <person name="Inwood S.N."/>
            <person name="Skelly J.G."/>
            <person name="Guhlin J."/>
            <person name="Harrop T.W.R."/>
            <person name="Goldson S.G."/>
            <person name="Dearden P.K."/>
        </authorList>
    </citation>
    <scope>NUCLEOTIDE SEQUENCE</scope>
    <source>
        <strain evidence="11">Irish</strain>
        <tissue evidence="11">Whole body</tissue>
    </source>
</reference>
<name>A0AA39FL91_9HYME</name>
<feature type="domain" description="AAA+ ATPase" evidence="9">
    <location>
        <begin position="181"/>
        <end position="323"/>
    </location>
</feature>
<keyword evidence="5 7" id="KW-0539">Nucleus</keyword>
<dbReference type="InterPro" id="IPR054425">
    <property type="entry name" value="Cdc6_ORC1-like_ATPase_lid"/>
</dbReference>
<organism evidence="11 12">
    <name type="scientific">Microctonus aethiopoides</name>
    <dbReference type="NCBI Taxonomy" id="144406"/>
    <lineage>
        <taxon>Eukaryota</taxon>
        <taxon>Metazoa</taxon>
        <taxon>Ecdysozoa</taxon>
        <taxon>Arthropoda</taxon>
        <taxon>Hexapoda</taxon>
        <taxon>Insecta</taxon>
        <taxon>Pterygota</taxon>
        <taxon>Neoptera</taxon>
        <taxon>Endopterygota</taxon>
        <taxon>Hymenoptera</taxon>
        <taxon>Apocrita</taxon>
        <taxon>Ichneumonoidea</taxon>
        <taxon>Braconidae</taxon>
        <taxon>Euphorinae</taxon>
        <taxon>Microctonus</taxon>
    </lineage>
</organism>
<dbReference type="SMART" id="SM00382">
    <property type="entry name" value="AAA"/>
    <property type="match status" value="1"/>
</dbReference>
<keyword evidence="3" id="KW-0132">Cell division</keyword>
<feature type="compositionally biased region" description="Polar residues" evidence="8">
    <location>
        <begin position="106"/>
        <end position="115"/>
    </location>
</feature>
<feature type="region of interest" description="Disordered" evidence="8">
    <location>
        <begin position="55"/>
        <end position="120"/>
    </location>
</feature>
<evidence type="ECO:0000256" key="7">
    <source>
        <dbReference type="PIRNR" id="PIRNR001767"/>
    </source>
</evidence>
<evidence type="ECO:0000256" key="6">
    <source>
        <dbReference type="ARBA" id="ARBA00023306"/>
    </source>
</evidence>
<dbReference type="PANTHER" id="PTHR10763">
    <property type="entry name" value="CELL DIVISION CONTROL PROTEIN 6-RELATED"/>
    <property type="match status" value="1"/>
</dbReference>
<keyword evidence="6" id="KW-0131">Cell cycle</keyword>
<evidence type="ECO:0000256" key="2">
    <source>
        <dbReference type="ARBA" id="ARBA00006184"/>
    </source>
</evidence>
<dbReference type="Proteomes" id="UP001168990">
    <property type="component" value="Unassembled WGS sequence"/>
</dbReference>
<evidence type="ECO:0000256" key="1">
    <source>
        <dbReference type="ARBA" id="ARBA00004123"/>
    </source>
</evidence>
<keyword evidence="12" id="KW-1185">Reference proteome</keyword>
<dbReference type="Gene3D" id="1.10.10.10">
    <property type="entry name" value="Winged helix-like DNA-binding domain superfamily/Winged helix DNA-binding domain"/>
    <property type="match status" value="1"/>
</dbReference>
<evidence type="ECO:0000256" key="5">
    <source>
        <dbReference type="ARBA" id="ARBA00023242"/>
    </source>
</evidence>
<comment type="subcellular location">
    <subcellularLocation>
        <location evidence="1 7">Nucleus</location>
    </subcellularLocation>
</comment>
<dbReference type="GO" id="GO:0016887">
    <property type="term" value="F:ATP hydrolysis activity"/>
    <property type="evidence" value="ECO:0007669"/>
    <property type="project" value="InterPro"/>
</dbReference>
<proteinExistence type="inferred from homology"/>
<gene>
    <name evidence="11" type="ORF">PV328_005104</name>
</gene>
<dbReference type="EMBL" id="JAQQBS010000002">
    <property type="protein sequence ID" value="KAK0171682.1"/>
    <property type="molecule type" value="Genomic_DNA"/>
</dbReference>
<dbReference type="Pfam" id="PF09079">
    <property type="entry name" value="WHD_Cdc6"/>
    <property type="match status" value="1"/>
</dbReference>
<comment type="caution">
    <text evidence="11">The sequence shown here is derived from an EMBL/GenBank/DDBJ whole genome shotgun (WGS) entry which is preliminary data.</text>
</comment>
<evidence type="ECO:0000256" key="4">
    <source>
        <dbReference type="ARBA" id="ARBA00022705"/>
    </source>
</evidence>
<dbReference type="InterPro" id="IPR036390">
    <property type="entry name" value="WH_DNA-bd_sf"/>
</dbReference>
<dbReference type="FunFam" id="3.40.50.300:FF:000547">
    <property type="entry name" value="Cell division control protein"/>
    <property type="match status" value="1"/>
</dbReference>
<evidence type="ECO:0000259" key="10">
    <source>
        <dbReference type="SMART" id="SM01074"/>
    </source>
</evidence>
<evidence type="ECO:0000313" key="12">
    <source>
        <dbReference type="Proteomes" id="UP001168990"/>
    </source>
</evidence>
<dbReference type="InterPro" id="IPR050311">
    <property type="entry name" value="ORC1/CDC6"/>
</dbReference>
<dbReference type="PIRSF" id="PIRSF001767">
    <property type="entry name" value="Cdc6"/>
    <property type="match status" value="1"/>
</dbReference>
<dbReference type="FunFam" id="1.10.10.10:FF:000265">
    <property type="entry name" value="Cell division control protein"/>
    <property type="match status" value="1"/>
</dbReference>
<dbReference type="InterPro" id="IPR003593">
    <property type="entry name" value="AAA+_ATPase"/>
</dbReference>
<evidence type="ECO:0000313" key="11">
    <source>
        <dbReference type="EMBL" id="KAK0171682.1"/>
    </source>
</evidence>
<comment type="function">
    <text evidence="7">Involved in the initiation of DNA replication. Also participates in checkpoint controls that ensure DNA replication is completed before mitosis is initiated.</text>
</comment>
<dbReference type="InterPro" id="IPR003959">
    <property type="entry name" value="ATPase_AAA_core"/>
</dbReference>
<dbReference type="GO" id="GO:0005524">
    <property type="term" value="F:ATP binding"/>
    <property type="evidence" value="ECO:0007669"/>
    <property type="project" value="InterPro"/>
</dbReference>
<reference evidence="11" key="1">
    <citation type="journal article" date="2023" name="bioRxiv">
        <title>Scaffold-level genome assemblies of two parasitoid biocontrol wasps reveal the parthenogenesis mechanism and an associated novel virus.</title>
        <authorList>
            <person name="Inwood S."/>
            <person name="Skelly J."/>
            <person name="Guhlin J."/>
            <person name="Harrop T."/>
            <person name="Goldson S."/>
            <person name="Dearden P."/>
        </authorList>
    </citation>
    <scope>NUCLEOTIDE SEQUENCE</scope>
    <source>
        <strain evidence="11">Irish</strain>
        <tissue evidence="11">Whole body</tissue>
    </source>
</reference>
<feature type="region of interest" description="Disordered" evidence="8">
    <location>
        <begin position="394"/>
        <end position="414"/>
    </location>
</feature>
<keyword evidence="4" id="KW-0235">DNA replication</keyword>
<feature type="domain" description="Cdc6 C-terminal" evidence="10">
    <location>
        <begin position="451"/>
        <end position="531"/>
    </location>
</feature>
<dbReference type="GO" id="GO:0003688">
    <property type="term" value="F:DNA replication origin binding"/>
    <property type="evidence" value="ECO:0007669"/>
    <property type="project" value="TreeGrafter"/>
</dbReference>
<dbReference type="InterPro" id="IPR027417">
    <property type="entry name" value="P-loop_NTPase"/>
</dbReference>
<sequence>MTSVQTTIQFPIKKKITFYGGKDNIPKQDFTNATLRSTPSTTRYTPTVKKIMVLSSSESDSDSDTENVEKKSAKNTNNVSRTPRRTRKVSNSNDEHGSTPPKQRRTPQSPRTPSTLLDRLNLDEEVEESREHLAPKKLFSSGKYQVARKALHSSVPGNLPGREIQLNELHAFIKEHLDNQSSGSLYVSGPPGTGKTASLSKIMLKNEFKSAFKIIYINCTKVKSACAIYSTILDELNVARPKSGKNNKALIEKYLATSHKMILLVLDELDQLESKRQTVLYSIFEWPSMPNSKLLLIGIANALDLTDRILPRLQARCELKPKLMHFAPYTKQQIVDIISERLKEANVSDVFTGMAMQLLAGKVAAVSGDVRRALDISRRVVELAELEKSTPVLQPSVDNLTNGGSPKKHPPVTEKPVDLKEVVSVLNGVYGGSQNIEPDEDAFPLQQKLLLCSLMLILNKGRNKDVTVSRLHQVYEKVCKKRNIHSVDMSEFVGLCSLIESRGVLRIVGKKEIRLSKVNLQWDQEELDMALQDKTLMAEIINDHTCL</sequence>
<evidence type="ECO:0000259" key="9">
    <source>
        <dbReference type="SMART" id="SM00382"/>
    </source>
</evidence>
<comment type="similarity">
    <text evidence="2 7">Belongs to the CDC6/cdc18 family.</text>
</comment>
<dbReference type="AlphaFoldDB" id="A0AA39FL91"/>
<dbReference type="SUPFAM" id="SSF52540">
    <property type="entry name" value="P-loop containing nucleoside triphosphate hydrolases"/>
    <property type="match status" value="1"/>
</dbReference>
<dbReference type="SMART" id="SM01074">
    <property type="entry name" value="Cdc6_C"/>
    <property type="match status" value="1"/>
</dbReference>